<dbReference type="SUPFAM" id="SSF103642">
    <property type="entry name" value="Sec-C motif"/>
    <property type="match status" value="1"/>
</dbReference>
<dbReference type="Gene3D" id="3.10.450.50">
    <property type="match status" value="1"/>
</dbReference>
<accession>A0A150N4U8</accession>
<organism evidence="1 2">
    <name type="scientific">Parageobacillus toebii</name>
    <dbReference type="NCBI Taxonomy" id="153151"/>
    <lineage>
        <taxon>Bacteria</taxon>
        <taxon>Bacillati</taxon>
        <taxon>Bacillota</taxon>
        <taxon>Bacilli</taxon>
        <taxon>Bacillales</taxon>
        <taxon>Anoxybacillaceae</taxon>
        <taxon>Parageobacillus</taxon>
    </lineage>
</organism>
<dbReference type="Pfam" id="PF02810">
    <property type="entry name" value="SEC-C"/>
    <property type="match status" value="1"/>
</dbReference>
<dbReference type="AlphaFoldDB" id="A0A150N4U8"/>
<dbReference type="Proteomes" id="UP000075324">
    <property type="component" value="Unassembled WGS sequence"/>
</dbReference>
<gene>
    <name evidence="1" type="ORF">B4110_3337</name>
</gene>
<dbReference type="PATRIC" id="fig|153151.4.peg.2207"/>
<evidence type="ECO:0000313" key="1">
    <source>
        <dbReference type="EMBL" id="KYD31622.1"/>
    </source>
</evidence>
<evidence type="ECO:0008006" key="3">
    <source>
        <dbReference type="Google" id="ProtNLM"/>
    </source>
</evidence>
<dbReference type="InterPro" id="IPR004027">
    <property type="entry name" value="SEC_C_motif"/>
</dbReference>
<dbReference type="GeneID" id="32065138"/>
<name>A0A150N4U8_9BACL</name>
<dbReference type="EMBL" id="LQYW01000033">
    <property type="protein sequence ID" value="KYD31622.1"/>
    <property type="molecule type" value="Genomic_DNA"/>
</dbReference>
<proteinExistence type="predicted"/>
<protein>
    <recommendedName>
        <fullName evidence="3">Preprotein translocase subunit SecA</fullName>
    </recommendedName>
</protein>
<sequence>MSIGWNDPCPCGSRKKYKKCCMNKQQNHEIKRVRQRRFFGQKYELSQMVQRFLDESLSYNEQAVARRTFYQKIEGMKYL</sequence>
<comment type="caution">
    <text evidence="1">The sequence shown here is derived from an EMBL/GenBank/DDBJ whole genome shotgun (WGS) entry which is preliminary data.</text>
</comment>
<dbReference type="RefSeq" id="WP_011232726.1">
    <property type="nucleotide sequence ID" value="NZ_LQYW01000033.1"/>
</dbReference>
<evidence type="ECO:0000313" key="2">
    <source>
        <dbReference type="Proteomes" id="UP000075324"/>
    </source>
</evidence>
<reference evidence="1 2" key="1">
    <citation type="submission" date="2016-01" db="EMBL/GenBank/DDBJ databases">
        <title>Draft Genome Sequences of Seven Thermophilic Sporeformers Isolated from Foods.</title>
        <authorList>
            <person name="Berendsen E.M."/>
            <person name="Wells-Bennik M.H."/>
            <person name="Krawcyk A.O."/>
            <person name="De Jong A."/>
            <person name="Holsappel S."/>
            <person name="Eijlander R.T."/>
            <person name="Kuipers O.P."/>
        </authorList>
    </citation>
    <scope>NUCLEOTIDE SEQUENCE [LARGE SCALE GENOMIC DNA]</scope>
    <source>
        <strain evidence="1 2">B4110</strain>
    </source>
</reference>